<sequence length="170" mass="18700">MDYYLINGAELHVEEFVLADDHTAIAIDCTSAEAAMRIRREPALARSISREEASAAFGVLPAQLSDRHPLPYAPLVLTDAEPLYRTLFAGRLSTVDDLILAWEMMPSDEPNVAGVARRTGAEWRLRDIGPGVAWAVDLTASPDRAADLLPDIRTTARRFGLIPVTVERFS</sequence>
<reference evidence="2" key="1">
    <citation type="journal article" date="2019" name="Int. J. Syst. Evol. Microbiol.">
        <title>The Global Catalogue of Microorganisms (GCM) 10K type strain sequencing project: providing services to taxonomists for standard genome sequencing and annotation.</title>
        <authorList>
            <consortium name="The Broad Institute Genomics Platform"/>
            <consortium name="The Broad Institute Genome Sequencing Center for Infectious Disease"/>
            <person name="Wu L."/>
            <person name="Ma J."/>
        </authorList>
    </citation>
    <scope>NUCLEOTIDE SEQUENCE [LARGE SCALE GENOMIC DNA]</scope>
    <source>
        <strain evidence="2">CGMCC 4.7289</strain>
    </source>
</reference>
<accession>A0ABV8LXY8</accession>
<evidence type="ECO:0000313" key="1">
    <source>
        <dbReference type="EMBL" id="MFC4135911.1"/>
    </source>
</evidence>
<evidence type="ECO:0000313" key="2">
    <source>
        <dbReference type="Proteomes" id="UP001595816"/>
    </source>
</evidence>
<proteinExistence type="predicted"/>
<dbReference type="RefSeq" id="WP_253762496.1">
    <property type="nucleotide sequence ID" value="NZ_JAMZDZ010000001.1"/>
</dbReference>
<gene>
    <name evidence="1" type="ORF">ACFOZ4_35355</name>
</gene>
<comment type="caution">
    <text evidence="1">The sequence shown here is derived from an EMBL/GenBank/DDBJ whole genome shotgun (WGS) entry which is preliminary data.</text>
</comment>
<organism evidence="1 2">
    <name type="scientific">Hamadaea flava</name>
    <dbReference type="NCBI Taxonomy" id="1742688"/>
    <lineage>
        <taxon>Bacteria</taxon>
        <taxon>Bacillati</taxon>
        <taxon>Actinomycetota</taxon>
        <taxon>Actinomycetes</taxon>
        <taxon>Micromonosporales</taxon>
        <taxon>Micromonosporaceae</taxon>
        <taxon>Hamadaea</taxon>
    </lineage>
</organism>
<keyword evidence="2" id="KW-1185">Reference proteome</keyword>
<protein>
    <submittedName>
        <fullName evidence="1">Uncharacterized protein</fullName>
    </submittedName>
</protein>
<name>A0ABV8LXY8_9ACTN</name>
<dbReference type="Proteomes" id="UP001595816">
    <property type="component" value="Unassembled WGS sequence"/>
</dbReference>
<dbReference type="EMBL" id="JBHSAY010000028">
    <property type="protein sequence ID" value="MFC4135911.1"/>
    <property type="molecule type" value="Genomic_DNA"/>
</dbReference>